<protein>
    <recommendedName>
        <fullName evidence="1">DUF4817 domain-containing protein</fullName>
    </recommendedName>
</protein>
<comment type="caution">
    <text evidence="2">The sequence shown here is derived from an EMBL/GenBank/DDBJ whole genome shotgun (WGS) entry which is preliminary data.</text>
</comment>
<dbReference type="Pfam" id="PF16087">
    <property type="entry name" value="DUF4817"/>
    <property type="match status" value="1"/>
</dbReference>
<dbReference type="PANTHER" id="PTHR47326:SF1">
    <property type="entry name" value="HTH PSQ-TYPE DOMAIN-CONTAINING PROTEIN"/>
    <property type="match status" value="1"/>
</dbReference>
<sequence length="349" mass="40827">MVGVPLCAEKRAYVIEHYFRTQSYKEVFELYKRKFPGATVPNKSTIQRLVDNFRSRWTLEPRKRERRCTVLTPENVADISKRVRERPSTSVRKLASQMKIHPSSAYRGLKTLKLPAFRAMLAHELLPPDPLRRLKFCKWFQKFIQNSDKGISALEYVFFSDEAWFHKSGYVNAGNFRIWCSENPHVYRKSSLHSQKIGVWCALSRKRIIGPIFFTSTINAEAYHSIIRQFVSLLEEDERDCWFQQDGAAAHTSEDTLDFLAQFFDDRIISKGLWPLRSPDLNPLDFFLWGHLKNRVFRTPLGSMEDLKRRITEEINAITPAQLCDVFSNLIKRVALCKDQLGTHFQQFL</sequence>
<dbReference type="GO" id="GO:0003676">
    <property type="term" value="F:nucleic acid binding"/>
    <property type="evidence" value="ECO:0007669"/>
    <property type="project" value="InterPro"/>
</dbReference>
<dbReference type="Proteomes" id="UP001367676">
    <property type="component" value="Unassembled WGS sequence"/>
</dbReference>
<evidence type="ECO:0000313" key="2">
    <source>
        <dbReference type="EMBL" id="KAK7603429.1"/>
    </source>
</evidence>
<dbReference type="InterPro" id="IPR032135">
    <property type="entry name" value="DUF4817"/>
</dbReference>
<evidence type="ECO:0000259" key="1">
    <source>
        <dbReference type="Pfam" id="PF16087"/>
    </source>
</evidence>
<dbReference type="PANTHER" id="PTHR47326">
    <property type="entry name" value="TRANSPOSABLE ELEMENT TC3 TRANSPOSASE-LIKE PROTEIN"/>
    <property type="match status" value="1"/>
</dbReference>
<dbReference type="AlphaFoldDB" id="A0AAN9TQL9"/>
<feature type="domain" description="DUF4817" evidence="1">
    <location>
        <begin position="9"/>
        <end position="55"/>
    </location>
</feature>
<dbReference type="InterPro" id="IPR036397">
    <property type="entry name" value="RNaseH_sf"/>
</dbReference>
<reference evidence="2 3" key="1">
    <citation type="submission" date="2024-03" db="EMBL/GenBank/DDBJ databases">
        <title>Adaptation during the transition from Ophiocordyceps entomopathogen to insect associate is accompanied by gene loss and intensified selection.</title>
        <authorList>
            <person name="Ward C.M."/>
            <person name="Onetto C.A."/>
            <person name="Borneman A.R."/>
        </authorList>
    </citation>
    <scope>NUCLEOTIDE SEQUENCE [LARGE SCALE GENOMIC DNA]</scope>
    <source>
        <strain evidence="2">AWRI1</strain>
        <tissue evidence="2">Single Adult Female</tissue>
    </source>
</reference>
<dbReference type="EMBL" id="JBBCAQ010000006">
    <property type="protein sequence ID" value="KAK7603429.1"/>
    <property type="molecule type" value="Genomic_DNA"/>
</dbReference>
<accession>A0AAN9TQL9</accession>
<evidence type="ECO:0000313" key="3">
    <source>
        <dbReference type="Proteomes" id="UP001367676"/>
    </source>
</evidence>
<organism evidence="2 3">
    <name type="scientific">Parthenolecanium corni</name>
    <dbReference type="NCBI Taxonomy" id="536013"/>
    <lineage>
        <taxon>Eukaryota</taxon>
        <taxon>Metazoa</taxon>
        <taxon>Ecdysozoa</taxon>
        <taxon>Arthropoda</taxon>
        <taxon>Hexapoda</taxon>
        <taxon>Insecta</taxon>
        <taxon>Pterygota</taxon>
        <taxon>Neoptera</taxon>
        <taxon>Paraneoptera</taxon>
        <taxon>Hemiptera</taxon>
        <taxon>Sternorrhyncha</taxon>
        <taxon>Coccoidea</taxon>
        <taxon>Coccidae</taxon>
        <taxon>Parthenolecanium</taxon>
    </lineage>
</organism>
<keyword evidence="3" id="KW-1185">Reference proteome</keyword>
<dbReference type="Gene3D" id="3.30.420.10">
    <property type="entry name" value="Ribonuclease H-like superfamily/Ribonuclease H"/>
    <property type="match status" value="1"/>
</dbReference>
<gene>
    <name evidence="2" type="ORF">V9T40_003428</name>
</gene>
<name>A0AAN9TQL9_9HEMI</name>
<proteinExistence type="predicted"/>